<name>A0ABP8YRC2_9MICO</name>
<feature type="region of interest" description="Disordered" evidence="1">
    <location>
        <begin position="1"/>
        <end position="26"/>
    </location>
</feature>
<evidence type="ECO:0000313" key="2">
    <source>
        <dbReference type="EMBL" id="GAA4735852.1"/>
    </source>
</evidence>
<proteinExistence type="predicted"/>
<dbReference type="EMBL" id="BAABID010000018">
    <property type="protein sequence ID" value="GAA4735852.1"/>
    <property type="molecule type" value="Genomic_DNA"/>
</dbReference>
<organism evidence="2 3">
    <name type="scientific">Isoptericola chiayiensis</name>
    <dbReference type="NCBI Taxonomy" id="579446"/>
    <lineage>
        <taxon>Bacteria</taxon>
        <taxon>Bacillati</taxon>
        <taxon>Actinomycetota</taxon>
        <taxon>Actinomycetes</taxon>
        <taxon>Micrococcales</taxon>
        <taxon>Promicromonosporaceae</taxon>
        <taxon>Isoptericola</taxon>
    </lineage>
</organism>
<gene>
    <name evidence="2" type="ORF">GCM10023216_31110</name>
</gene>
<dbReference type="RefSeq" id="WP_172152733.1">
    <property type="nucleotide sequence ID" value="NZ_BAABID010000018.1"/>
</dbReference>
<protein>
    <submittedName>
        <fullName evidence="2">Type IV toxin-antitoxin system AbiEi family antitoxin domain-containing protein</fullName>
    </submittedName>
</protein>
<comment type="caution">
    <text evidence="2">The sequence shown here is derived from an EMBL/GenBank/DDBJ whole genome shotgun (WGS) entry which is preliminary data.</text>
</comment>
<reference evidence="3" key="1">
    <citation type="journal article" date="2019" name="Int. J. Syst. Evol. Microbiol.">
        <title>The Global Catalogue of Microorganisms (GCM) 10K type strain sequencing project: providing services to taxonomists for standard genome sequencing and annotation.</title>
        <authorList>
            <consortium name="The Broad Institute Genomics Platform"/>
            <consortium name="The Broad Institute Genome Sequencing Center for Infectious Disease"/>
            <person name="Wu L."/>
            <person name="Ma J."/>
        </authorList>
    </citation>
    <scope>NUCLEOTIDE SEQUENCE [LARGE SCALE GENOMIC DNA]</scope>
    <source>
        <strain evidence="3">JCM 18063</strain>
    </source>
</reference>
<keyword evidence="3" id="KW-1185">Reference proteome</keyword>
<evidence type="ECO:0000313" key="3">
    <source>
        <dbReference type="Proteomes" id="UP001500956"/>
    </source>
</evidence>
<sequence>MTTTSSGQPRRRSTVRPGDRRDLERATVPVPTRFSERRRAAIRRRTRDGVLERVRKGVYLPPARGDGVAVRRRADLLRQIRAVDVRLDLEHWFSHTSAAVLHGCWTWRLSDVVHLTQLRPPNLEQSRDRTLRRHWTDLPVRDRTEVSGVPATTLERTVVDCARILRPARGLVVADSAIRGGADPTVIGMILEECGRRRGVVQAREVLELADPRSESPGETVLRWIAHDEGLPTPVPGFDVETDRGRFWLDLAWPEWKVAVEFDGAVKYSGGAYGDPSARIVAEKARQDALEEAGWIVIRVVWQDLGDPAGTAERIRRALWSRARR</sequence>
<evidence type="ECO:0000256" key="1">
    <source>
        <dbReference type="SAM" id="MobiDB-lite"/>
    </source>
</evidence>
<dbReference type="InterPro" id="IPR011335">
    <property type="entry name" value="Restrct_endonuc-II-like"/>
</dbReference>
<accession>A0ABP8YRC2</accession>
<dbReference type="SUPFAM" id="SSF52980">
    <property type="entry name" value="Restriction endonuclease-like"/>
    <property type="match status" value="1"/>
</dbReference>
<dbReference type="Proteomes" id="UP001500956">
    <property type="component" value="Unassembled WGS sequence"/>
</dbReference>